<reference evidence="1" key="1">
    <citation type="journal article" date="2014" name="Front. Microbiol.">
        <title>High frequency of phylogenetically diverse reductive dehalogenase-homologous genes in deep subseafloor sedimentary metagenomes.</title>
        <authorList>
            <person name="Kawai M."/>
            <person name="Futagami T."/>
            <person name="Toyoda A."/>
            <person name="Takaki Y."/>
            <person name="Nishi S."/>
            <person name="Hori S."/>
            <person name="Arai W."/>
            <person name="Tsubouchi T."/>
            <person name="Morono Y."/>
            <person name="Uchiyama I."/>
            <person name="Ito T."/>
            <person name="Fujiyama A."/>
            <person name="Inagaki F."/>
            <person name="Takami H."/>
        </authorList>
    </citation>
    <scope>NUCLEOTIDE SEQUENCE</scope>
    <source>
        <strain evidence="1">Expedition CK06-06</strain>
    </source>
</reference>
<dbReference type="EMBL" id="BARS01006964">
    <property type="protein sequence ID" value="GAF76274.1"/>
    <property type="molecule type" value="Genomic_DNA"/>
</dbReference>
<name>X0S5H1_9ZZZZ</name>
<gene>
    <name evidence="1" type="ORF">S01H1_13490</name>
</gene>
<comment type="caution">
    <text evidence="1">The sequence shown here is derived from an EMBL/GenBank/DDBJ whole genome shotgun (WGS) entry which is preliminary data.</text>
</comment>
<protein>
    <submittedName>
        <fullName evidence="1">Uncharacterized protein</fullName>
    </submittedName>
</protein>
<accession>X0S5H1</accession>
<proteinExistence type="predicted"/>
<sequence length="71" mass="8067">MSEESVSNQPAVGPYEVFVAKDVPVAMRDGGTQRGLIGWVIYDVWRREPMDDPAMLSEAATFFARWRLLYS</sequence>
<organism evidence="1">
    <name type="scientific">marine sediment metagenome</name>
    <dbReference type="NCBI Taxonomy" id="412755"/>
    <lineage>
        <taxon>unclassified sequences</taxon>
        <taxon>metagenomes</taxon>
        <taxon>ecological metagenomes</taxon>
    </lineage>
</organism>
<evidence type="ECO:0000313" key="1">
    <source>
        <dbReference type="EMBL" id="GAF76274.1"/>
    </source>
</evidence>
<dbReference type="AlphaFoldDB" id="X0S5H1"/>